<dbReference type="AlphaFoldDB" id="A0A9Q9IEF6"/>
<organism evidence="7 8">
    <name type="scientific">Dactylosporangium aurantiacum</name>
    <dbReference type="NCBI Taxonomy" id="35754"/>
    <lineage>
        <taxon>Bacteria</taxon>
        <taxon>Bacillati</taxon>
        <taxon>Actinomycetota</taxon>
        <taxon>Actinomycetes</taxon>
        <taxon>Micromonosporales</taxon>
        <taxon>Micromonosporaceae</taxon>
        <taxon>Dactylosporangium</taxon>
    </lineage>
</organism>
<evidence type="ECO:0000256" key="3">
    <source>
        <dbReference type="ARBA" id="ARBA00022723"/>
    </source>
</evidence>
<protein>
    <submittedName>
        <fullName evidence="7">Cytochrome P450</fullName>
    </submittedName>
</protein>
<proteinExistence type="inferred from homology"/>
<dbReference type="Pfam" id="PF00067">
    <property type="entry name" value="p450"/>
    <property type="match status" value="1"/>
</dbReference>
<keyword evidence="6" id="KW-0503">Monooxygenase</keyword>
<dbReference type="GO" id="GO:0005506">
    <property type="term" value="F:iron ion binding"/>
    <property type="evidence" value="ECO:0007669"/>
    <property type="project" value="InterPro"/>
</dbReference>
<dbReference type="PANTHER" id="PTHR46696">
    <property type="entry name" value="P450, PUTATIVE (EUROFUNG)-RELATED"/>
    <property type="match status" value="1"/>
</dbReference>
<dbReference type="Proteomes" id="UP001058003">
    <property type="component" value="Chromosome"/>
</dbReference>
<evidence type="ECO:0000256" key="5">
    <source>
        <dbReference type="ARBA" id="ARBA00023004"/>
    </source>
</evidence>
<evidence type="ECO:0000256" key="2">
    <source>
        <dbReference type="ARBA" id="ARBA00022617"/>
    </source>
</evidence>
<dbReference type="PRINTS" id="PR00359">
    <property type="entry name" value="BP450"/>
</dbReference>
<keyword evidence="5" id="KW-0408">Iron</keyword>
<dbReference type="InterPro" id="IPR002397">
    <property type="entry name" value="Cyt_P450_B"/>
</dbReference>
<evidence type="ECO:0000256" key="1">
    <source>
        <dbReference type="ARBA" id="ARBA00010617"/>
    </source>
</evidence>
<evidence type="ECO:0000313" key="8">
    <source>
        <dbReference type="Proteomes" id="UP001058003"/>
    </source>
</evidence>
<dbReference type="GO" id="GO:0004497">
    <property type="term" value="F:monooxygenase activity"/>
    <property type="evidence" value="ECO:0007669"/>
    <property type="project" value="UniProtKB-KW"/>
</dbReference>
<dbReference type="EMBL" id="CP073767">
    <property type="protein sequence ID" value="UWZ51703.1"/>
    <property type="molecule type" value="Genomic_DNA"/>
</dbReference>
<dbReference type="InterPro" id="IPR001128">
    <property type="entry name" value="Cyt_P450"/>
</dbReference>
<evidence type="ECO:0000256" key="6">
    <source>
        <dbReference type="ARBA" id="ARBA00023033"/>
    </source>
</evidence>
<dbReference type="InterPro" id="IPR036396">
    <property type="entry name" value="Cyt_P450_sf"/>
</dbReference>
<dbReference type="RefSeq" id="WP_033359043.1">
    <property type="nucleotide sequence ID" value="NZ_CP073767.1"/>
</dbReference>
<dbReference type="OrthoDB" id="4156795at2"/>
<name>A0A9Q9IEF6_9ACTN</name>
<dbReference type="GO" id="GO:0016705">
    <property type="term" value="F:oxidoreductase activity, acting on paired donors, with incorporation or reduction of molecular oxygen"/>
    <property type="evidence" value="ECO:0007669"/>
    <property type="project" value="InterPro"/>
</dbReference>
<gene>
    <name evidence="7" type="ORF">Daura_33860</name>
</gene>
<keyword evidence="4" id="KW-0560">Oxidoreductase</keyword>
<keyword evidence="8" id="KW-1185">Reference proteome</keyword>
<dbReference type="SUPFAM" id="SSF48264">
    <property type="entry name" value="Cytochrome P450"/>
    <property type="match status" value="1"/>
</dbReference>
<reference evidence="7" key="1">
    <citation type="submission" date="2021-04" db="EMBL/GenBank/DDBJ databases">
        <title>Dactylosporangium aurantiacum NRRL B-8018 full assembly.</title>
        <authorList>
            <person name="Hartkoorn R.C."/>
            <person name="Beaudoing E."/>
            <person name="Hot D."/>
        </authorList>
    </citation>
    <scope>NUCLEOTIDE SEQUENCE</scope>
    <source>
        <strain evidence="7">NRRL B-8018</strain>
    </source>
</reference>
<dbReference type="GO" id="GO:0017000">
    <property type="term" value="P:antibiotic biosynthetic process"/>
    <property type="evidence" value="ECO:0007669"/>
    <property type="project" value="UniProtKB-ARBA"/>
</dbReference>
<dbReference type="KEGG" id="daur:Daura_33860"/>
<comment type="similarity">
    <text evidence="1">Belongs to the cytochrome P450 family.</text>
</comment>
<dbReference type="PANTHER" id="PTHR46696:SF1">
    <property type="entry name" value="CYTOCHROME P450 YJIB-RELATED"/>
    <property type="match status" value="1"/>
</dbReference>
<dbReference type="GO" id="GO:0020037">
    <property type="term" value="F:heme binding"/>
    <property type="evidence" value="ECO:0007669"/>
    <property type="project" value="InterPro"/>
</dbReference>
<evidence type="ECO:0000256" key="4">
    <source>
        <dbReference type="ARBA" id="ARBA00023002"/>
    </source>
</evidence>
<sequence length="392" mass="42257">MDAPWLDLYGAQFHADPYGELARLREQSWYARTAIGTAVLRHTEVQRLLQLRELRTPGADLLALQGITEGPLVDTMRGFLLNTDGEPHARVRRLVSGAFTTRRIEAFRPVVARIAADLVADLTATSRCDFVAAFAQPFALRVLYTFVGIPVDGSADVQRWTADVGLLFGMDVAAHRDRITAALAGLDAFLDDLLARRRREPRDDLLSALVTDGRLTGAELRAMVVTLMSAGQGTVQHQLGTAMAAFLAHPGQWRLLGDRPDLAARTAEEVVRYCPSALLGVPRIAKSDVTVNDLVLPAGSCVLPVTGAANRDPRVFPAADTFDITRIGAPHLTYGGGIHFCLGAALARVELQESLPRLAAALPAPRADGPADWLPPTEAVYGPTHLPIAYGT</sequence>
<keyword evidence="2" id="KW-0349">Heme</keyword>
<accession>A0A9Q9IEF6</accession>
<evidence type="ECO:0000313" key="7">
    <source>
        <dbReference type="EMBL" id="UWZ51703.1"/>
    </source>
</evidence>
<keyword evidence="3" id="KW-0479">Metal-binding</keyword>
<dbReference type="FunFam" id="1.10.630.10:FF:000018">
    <property type="entry name" value="Cytochrome P450 monooxygenase"/>
    <property type="match status" value="1"/>
</dbReference>
<dbReference type="Gene3D" id="1.10.630.10">
    <property type="entry name" value="Cytochrome P450"/>
    <property type="match status" value="1"/>
</dbReference>